<dbReference type="PANTHER" id="PTHR31616:SF0">
    <property type="entry name" value="GLUCAN 1,4-ALPHA-GLUCOSIDASE"/>
    <property type="match status" value="1"/>
</dbReference>
<dbReference type="InterPro" id="IPR012341">
    <property type="entry name" value="6hp_glycosidase-like_sf"/>
</dbReference>
<protein>
    <submittedName>
        <fullName evidence="4">Glucan 1,4-alpha-glucosidase</fullName>
    </submittedName>
</protein>
<name>A0ABD5T938_9EURY</name>
<evidence type="ECO:0000256" key="1">
    <source>
        <dbReference type="ARBA" id="ARBA00006188"/>
    </source>
</evidence>
<dbReference type="InterPro" id="IPR008928">
    <property type="entry name" value="6-hairpin_glycosidase_sf"/>
</dbReference>
<comment type="caution">
    <text evidence="4">The sequence shown here is derived from an EMBL/GenBank/DDBJ whole genome shotgun (WGS) entry which is preliminary data.</text>
</comment>
<dbReference type="Pfam" id="PF25978">
    <property type="entry name" value="DUF7997"/>
    <property type="match status" value="1"/>
</dbReference>
<dbReference type="Gene3D" id="1.50.10.10">
    <property type="match status" value="1"/>
</dbReference>
<evidence type="ECO:0000313" key="4">
    <source>
        <dbReference type="EMBL" id="MFC6784568.1"/>
    </source>
</evidence>
<evidence type="ECO:0000256" key="2">
    <source>
        <dbReference type="SAM" id="MobiDB-lite"/>
    </source>
</evidence>
<dbReference type="SUPFAM" id="SSF48208">
    <property type="entry name" value="Six-hairpin glycosidases"/>
    <property type="match status" value="1"/>
</dbReference>
<keyword evidence="5" id="KW-1185">Reference proteome</keyword>
<reference evidence="4 5" key="1">
    <citation type="journal article" date="2019" name="Int. J. Syst. Evol. Microbiol.">
        <title>The Global Catalogue of Microorganisms (GCM) 10K type strain sequencing project: providing services to taxonomists for standard genome sequencing and annotation.</title>
        <authorList>
            <consortium name="The Broad Institute Genomics Platform"/>
            <consortium name="The Broad Institute Genome Sequencing Center for Infectious Disease"/>
            <person name="Wu L."/>
            <person name="Ma J."/>
        </authorList>
    </citation>
    <scope>NUCLEOTIDE SEQUENCE [LARGE SCALE GENOMIC DNA]</scope>
    <source>
        <strain evidence="4 5">SYNS20</strain>
    </source>
</reference>
<accession>A0ABD5T938</accession>
<dbReference type="PANTHER" id="PTHR31616">
    <property type="entry name" value="TREHALASE"/>
    <property type="match status" value="1"/>
</dbReference>
<dbReference type="Proteomes" id="UP001596443">
    <property type="component" value="Unassembled WGS sequence"/>
</dbReference>
<dbReference type="GeneID" id="81211282"/>
<dbReference type="RefSeq" id="WP_284063746.1">
    <property type="nucleotide sequence ID" value="NZ_CP126159.1"/>
</dbReference>
<gene>
    <name evidence="4" type="ORF">ACFQFD_00780</name>
</gene>
<sequence>MRLRDALDDHKRNRDHPTRFPGERRTTAGLFCGAGGRLLHVAPDGTLRDFGYPLSGRSGLADSSFAVRLDDPPSDLDWEADAVRQSDDGGAVIDLGAGDQSYHDPTSLVETVHETPIGRFRRLDAVVETGAGEAHVTRVAFDDADGPLDADASLLVGSTFAPEGRDARVGQLRHERAIEVFHDRERDFLAGAGGLDVIGGGLPAGPDAVLAAEPHERDADALGDRREEDHLGGHVVASVGFANGAAAVATLLTDREETERETALDALDDLLAEADSAAAVTELAADSEADVSLPPETPRSEAAVDDLRVLSLLSAPTGMRIAGPDFDPHYVHSGGYGYTWFRDDAEISGFLLAADATFDLGLDEWHRRSARAYLDTQLPDGTWPHRVWPRNGALAPGWANARIEALDDVEYQADQTASVVAFLARLLARLPAGDPLADDVAAAVDDGLDGMVASLAEDGRPVACQNAWEDASGRFAHTAARFLDAFSAVAALGPDRFDRAVEATDRAALLFDALDDLWVPDRGVFAVRERADGSLDDRLDSATFALADAHRAYAAIGEIDEVRRDRLVSHLTATLDGLYHDPDESDVAGLVRYEGDGWRQRGQGHEKIWTVSTAWGANAAGELASLLSAEDDARSEQFDRRARELLDVLSPDGPLSIAGGFLPEQFFDDGSPDSATPLGWPHAIRLATTALLDDRGALGDSDEDPVPADD</sequence>
<organism evidence="4 5">
    <name type="scientific">Halobaculum halobium</name>
    <dbReference type="NCBI Taxonomy" id="3032281"/>
    <lineage>
        <taxon>Archaea</taxon>
        <taxon>Methanobacteriati</taxon>
        <taxon>Methanobacteriota</taxon>
        <taxon>Stenosarchaea group</taxon>
        <taxon>Halobacteria</taxon>
        <taxon>Halobacteriales</taxon>
        <taxon>Haloferacaceae</taxon>
        <taxon>Halobaculum</taxon>
    </lineage>
</organism>
<comment type="similarity">
    <text evidence="1">Belongs to the glycosyl hydrolase 15 family.</text>
</comment>
<dbReference type="AlphaFoldDB" id="A0ABD5T938"/>
<evidence type="ECO:0000313" key="5">
    <source>
        <dbReference type="Proteomes" id="UP001596443"/>
    </source>
</evidence>
<evidence type="ECO:0000259" key="3">
    <source>
        <dbReference type="Pfam" id="PF25978"/>
    </source>
</evidence>
<proteinExistence type="inferred from homology"/>
<feature type="region of interest" description="Disordered" evidence="2">
    <location>
        <begin position="1"/>
        <end position="25"/>
    </location>
</feature>
<dbReference type="EMBL" id="JBHSWX010000001">
    <property type="protein sequence ID" value="MFC6784568.1"/>
    <property type="molecule type" value="Genomic_DNA"/>
</dbReference>
<dbReference type="InterPro" id="IPR058310">
    <property type="entry name" value="DUF7997"/>
</dbReference>
<feature type="domain" description="DUF7997" evidence="3">
    <location>
        <begin position="1"/>
        <end position="265"/>
    </location>
</feature>